<sequence>MLSRWLVAVSLAIPLAAAWPLALRDLSDSPPTVTLDSATVTGINQGNLSKFLGIPFAQPPVGDLRFRHPVPITSYNGSINASSYGDSCPQQTAIFPLSLGDIVNFTIPNIPSLHNNRSSNNATSGGEKDNDDPEESEDCLTINIIKPSNVSADAKLPVLVWIFGGGFERGNAQGYDEQAERIVNRSVEIGQPVIYAAMNYRVSAWGFLASQEVLEAGVGNAGLVDQRVALQWIQKYIGLFGGDNQKVSLWGQSAGAISATLQMLAYDGNGTDLFRGAFMQSGAQIPVGNITGGQIYYDQVANLTNCTGTNDTLACLRTVPLDDLRKAVDQTPSYFNYTALSLAWSPRADGTFLTQNPQRLVEQGKVMNIPIVNGNVDDEGTVFSLSSLNITTDEQFREYVSTVFVPNATQEELEPLWNYYPSDPADGSPFNTSNFNDITPQYKRIAAFQGDVVFQAQRRYLLQHLSGKQKLWSYLSRRDKLVPVVGSFHGSALELGILDDYIIRFTNNLDPNSNSTGMRDWETRWPEYTAENPQLLTFPVVRGLPLEIMNDTYREEPMRFLMNLSLAHPL</sequence>
<dbReference type="EC" id="3.1.1.-" evidence="3"/>
<dbReference type="EMBL" id="JAACJL010000057">
    <property type="protein sequence ID" value="KAF4612166.1"/>
    <property type="molecule type" value="Genomic_DNA"/>
</dbReference>
<feature type="compositionally biased region" description="Polar residues" evidence="4">
    <location>
        <begin position="114"/>
        <end position="124"/>
    </location>
</feature>
<evidence type="ECO:0000313" key="7">
    <source>
        <dbReference type="Proteomes" id="UP000521872"/>
    </source>
</evidence>
<dbReference type="Proteomes" id="UP000521872">
    <property type="component" value="Unassembled WGS sequence"/>
</dbReference>
<keyword evidence="2 3" id="KW-0378">Hydrolase</keyword>
<name>A0A8H4QJW9_9AGAR</name>
<dbReference type="PROSITE" id="PS00122">
    <property type="entry name" value="CARBOXYLESTERASE_B_1"/>
    <property type="match status" value="1"/>
</dbReference>
<dbReference type="AlphaFoldDB" id="A0A8H4QJW9"/>
<evidence type="ECO:0000256" key="3">
    <source>
        <dbReference type="RuleBase" id="RU361235"/>
    </source>
</evidence>
<evidence type="ECO:0000256" key="1">
    <source>
        <dbReference type="ARBA" id="ARBA00005964"/>
    </source>
</evidence>
<comment type="similarity">
    <text evidence="1 3">Belongs to the type-B carboxylesterase/lipase family.</text>
</comment>
<feature type="domain" description="Carboxylesterase type B" evidence="5">
    <location>
        <begin position="30"/>
        <end position="478"/>
    </location>
</feature>
<proteinExistence type="inferred from homology"/>
<accession>A0A8H4QJW9</accession>
<dbReference type="PANTHER" id="PTHR43918:SF4">
    <property type="entry name" value="CARBOXYLIC ESTER HYDROLASE"/>
    <property type="match status" value="1"/>
</dbReference>
<gene>
    <name evidence="6" type="ORF">D9613_004294</name>
</gene>
<dbReference type="InterPro" id="IPR002018">
    <property type="entry name" value="CarbesteraseB"/>
</dbReference>
<keyword evidence="7" id="KW-1185">Reference proteome</keyword>
<feature type="region of interest" description="Disordered" evidence="4">
    <location>
        <begin position="114"/>
        <end position="137"/>
    </location>
</feature>
<evidence type="ECO:0000256" key="2">
    <source>
        <dbReference type="ARBA" id="ARBA00022801"/>
    </source>
</evidence>
<reference evidence="6 7" key="1">
    <citation type="submission" date="2019-12" db="EMBL/GenBank/DDBJ databases">
        <authorList>
            <person name="Floudas D."/>
            <person name="Bentzer J."/>
            <person name="Ahren D."/>
            <person name="Johansson T."/>
            <person name="Persson P."/>
            <person name="Tunlid A."/>
        </authorList>
    </citation>
    <scope>NUCLEOTIDE SEQUENCE [LARGE SCALE GENOMIC DNA]</scope>
    <source>
        <strain evidence="6 7">CBS 102.39</strain>
    </source>
</reference>
<organism evidence="6 7">
    <name type="scientific">Agrocybe pediades</name>
    <dbReference type="NCBI Taxonomy" id="84607"/>
    <lineage>
        <taxon>Eukaryota</taxon>
        <taxon>Fungi</taxon>
        <taxon>Dikarya</taxon>
        <taxon>Basidiomycota</taxon>
        <taxon>Agaricomycotina</taxon>
        <taxon>Agaricomycetes</taxon>
        <taxon>Agaricomycetidae</taxon>
        <taxon>Agaricales</taxon>
        <taxon>Agaricineae</taxon>
        <taxon>Strophariaceae</taxon>
        <taxon>Agrocybe</taxon>
    </lineage>
</organism>
<evidence type="ECO:0000256" key="4">
    <source>
        <dbReference type="SAM" id="MobiDB-lite"/>
    </source>
</evidence>
<dbReference type="Gene3D" id="3.40.50.1820">
    <property type="entry name" value="alpha/beta hydrolase"/>
    <property type="match status" value="1"/>
</dbReference>
<feature type="signal peptide" evidence="3">
    <location>
        <begin position="1"/>
        <end position="18"/>
    </location>
</feature>
<dbReference type="SUPFAM" id="SSF53474">
    <property type="entry name" value="alpha/beta-Hydrolases"/>
    <property type="match status" value="1"/>
</dbReference>
<dbReference type="InterPro" id="IPR019826">
    <property type="entry name" value="Carboxylesterase_B_AS"/>
</dbReference>
<dbReference type="GO" id="GO:0052689">
    <property type="term" value="F:carboxylic ester hydrolase activity"/>
    <property type="evidence" value="ECO:0007669"/>
    <property type="project" value="TreeGrafter"/>
</dbReference>
<feature type="chain" id="PRO_5034616627" description="Carboxylic ester hydrolase" evidence="3">
    <location>
        <begin position="19"/>
        <end position="570"/>
    </location>
</feature>
<dbReference type="InterPro" id="IPR050654">
    <property type="entry name" value="AChE-related_enzymes"/>
</dbReference>
<dbReference type="Pfam" id="PF00135">
    <property type="entry name" value="COesterase"/>
    <property type="match status" value="1"/>
</dbReference>
<dbReference type="InterPro" id="IPR019819">
    <property type="entry name" value="Carboxylesterase_B_CS"/>
</dbReference>
<dbReference type="PANTHER" id="PTHR43918">
    <property type="entry name" value="ACETYLCHOLINESTERASE"/>
    <property type="match status" value="1"/>
</dbReference>
<keyword evidence="3" id="KW-0732">Signal</keyword>
<protein>
    <recommendedName>
        <fullName evidence="3">Carboxylic ester hydrolase</fullName>
        <ecNumber evidence="3">3.1.1.-</ecNumber>
    </recommendedName>
</protein>
<comment type="caution">
    <text evidence="6">The sequence shown here is derived from an EMBL/GenBank/DDBJ whole genome shotgun (WGS) entry which is preliminary data.</text>
</comment>
<dbReference type="InterPro" id="IPR029058">
    <property type="entry name" value="AB_hydrolase_fold"/>
</dbReference>
<dbReference type="PROSITE" id="PS00941">
    <property type="entry name" value="CARBOXYLESTERASE_B_2"/>
    <property type="match status" value="1"/>
</dbReference>
<evidence type="ECO:0000313" key="6">
    <source>
        <dbReference type="EMBL" id="KAF4612166.1"/>
    </source>
</evidence>
<evidence type="ECO:0000259" key="5">
    <source>
        <dbReference type="Pfam" id="PF00135"/>
    </source>
</evidence>